<evidence type="ECO:0000256" key="1">
    <source>
        <dbReference type="SAM" id="MobiDB-lite"/>
    </source>
</evidence>
<protein>
    <submittedName>
        <fullName evidence="2">Uncharacterized protein</fullName>
    </submittedName>
</protein>
<reference evidence="2" key="1">
    <citation type="submission" date="2022-07" db="EMBL/GenBank/DDBJ databases">
        <title>Fungi with potential for degradation of polypropylene.</title>
        <authorList>
            <person name="Gostincar C."/>
        </authorList>
    </citation>
    <scope>NUCLEOTIDE SEQUENCE</scope>
    <source>
        <strain evidence="2">EXF-13287</strain>
    </source>
</reference>
<dbReference type="EMBL" id="JANBVN010000045">
    <property type="protein sequence ID" value="KAJ9157073.1"/>
    <property type="molecule type" value="Genomic_DNA"/>
</dbReference>
<evidence type="ECO:0000313" key="3">
    <source>
        <dbReference type="Proteomes" id="UP001174691"/>
    </source>
</evidence>
<gene>
    <name evidence="2" type="ORF">NKR19_g3831</name>
</gene>
<comment type="caution">
    <text evidence="2">The sequence shown here is derived from an EMBL/GenBank/DDBJ whole genome shotgun (WGS) entry which is preliminary data.</text>
</comment>
<dbReference type="AlphaFoldDB" id="A0AA38VXP3"/>
<sequence>MAAKVATTAEIVKETTRHLNTTVDDKHITKVTEHGIHYSDGSVEFSILVKQTPIDTLTRKKHTLKRLSDGTWVTTKQQPEMDDTHHTQTTTVRTQCPDGTIGERTTVKRTALKDIFGYDFTNYHLEDPEEALEEDTDD</sequence>
<keyword evidence="3" id="KW-1185">Reference proteome</keyword>
<dbReference type="Proteomes" id="UP001174691">
    <property type="component" value="Unassembled WGS sequence"/>
</dbReference>
<proteinExistence type="predicted"/>
<organism evidence="2 3">
    <name type="scientific">Coniochaeta hoffmannii</name>
    <dbReference type="NCBI Taxonomy" id="91930"/>
    <lineage>
        <taxon>Eukaryota</taxon>
        <taxon>Fungi</taxon>
        <taxon>Dikarya</taxon>
        <taxon>Ascomycota</taxon>
        <taxon>Pezizomycotina</taxon>
        <taxon>Sordariomycetes</taxon>
        <taxon>Sordariomycetidae</taxon>
        <taxon>Coniochaetales</taxon>
        <taxon>Coniochaetaceae</taxon>
        <taxon>Coniochaeta</taxon>
    </lineage>
</organism>
<feature type="region of interest" description="Disordered" evidence="1">
    <location>
        <begin position="75"/>
        <end position="101"/>
    </location>
</feature>
<accession>A0AA38VXP3</accession>
<evidence type="ECO:0000313" key="2">
    <source>
        <dbReference type="EMBL" id="KAJ9157073.1"/>
    </source>
</evidence>
<name>A0AA38VXP3_9PEZI</name>